<protein>
    <submittedName>
        <fullName evidence="1">Uncharacterized protein</fullName>
    </submittedName>
</protein>
<evidence type="ECO:0000313" key="1">
    <source>
        <dbReference type="EMBL" id="VEB32423.1"/>
    </source>
</evidence>
<organism evidence="1 2">
    <name type="scientific">Legionella cherrii</name>
    <dbReference type="NCBI Taxonomy" id="28084"/>
    <lineage>
        <taxon>Bacteria</taxon>
        <taxon>Pseudomonadati</taxon>
        <taxon>Pseudomonadota</taxon>
        <taxon>Gammaproteobacteria</taxon>
        <taxon>Legionellales</taxon>
        <taxon>Legionellaceae</taxon>
        <taxon>Legionella</taxon>
    </lineage>
</organism>
<accession>A0ABY6T1H8</accession>
<keyword evidence="2" id="KW-1185">Reference proteome</keyword>
<dbReference type="EMBL" id="LR134173">
    <property type="protein sequence ID" value="VEB32423.1"/>
    <property type="molecule type" value="Genomic_DNA"/>
</dbReference>
<reference evidence="1 2" key="1">
    <citation type="submission" date="2018-12" db="EMBL/GenBank/DDBJ databases">
        <authorList>
            <consortium name="Pathogen Informatics"/>
        </authorList>
    </citation>
    <scope>NUCLEOTIDE SEQUENCE [LARGE SCALE GENOMIC DNA]</scope>
    <source>
        <strain evidence="1 2">NCTC11976</strain>
    </source>
</reference>
<evidence type="ECO:0000313" key="2">
    <source>
        <dbReference type="Proteomes" id="UP000277577"/>
    </source>
</evidence>
<gene>
    <name evidence="1" type="ORF">NCTC11976_00006</name>
</gene>
<dbReference type="RefSeq" id="WP_126325032.1">
    <property type="nucleotide sequence ID" value="NZ_LR134173.1"/>
</dbReference>
<sequence>MLQENPQASVQALVDKIWQAFIDYEDTHMTGLSPQVRISLIAARYGLNILVSEIEGFDDHYTKVIQRNNYLRLCGFLWDMVFQDKTRRQRSAFEKILASLIGKYACYSA</sequence>
<proteinExistence type="predicted"/>
<name>A0ABY6T1H8_9GAMM</name>
<dbReference type="Proteomes" id="UP000277577">
    <property type="component" value="Chromosome"/>
</dbReference>